<reference evidence="1" key="1">
    <citation type="submission" date="2023-02" db="EMBL/GenBank/DDBJ databases">
        <title>Kitasatospora phosalacinea NBRC 14362.</title>
        <authorList>
            <person name="Ichikawa N."/>
            <person name="Sato H."/>
            <person name="Tonouchi N."/>
        </authorList>
    </citation>
    <scope>NUCLEOTIDE SEQUENCE</scope>
    <source>
        <strain evidence="1">NBRC 14362</strain>
    </source>
</reference>
<sequence length="115" mass="12752">MSSHVDQELALRARVLLSGSEPPTPWQAYRAHRLLAADNPAVHLPRLALAAIELTGHYPVLLRPDLQLALMEEALAVAAAVPARDPFRPEALRQIRRAYTERALQLGIPLPPEWS</sequence>
<comment type="caution">
    <text evidence="1">The sequence shown here is derived from an EMBL/GenBank/DDBJ whole genome shotgun (WGS) entry which is preliminary data.</text>
</comment>
<accession>A0A9W6UTT3</accession>
<protein>
    <submittedName>
        <fullName evidence="1">Uncharacterized protein</fullName>
    </submittedName>
</protein>
<gene>
    <name evidence="1" type="ORF">Kpho01_74520</name>
</gene>
<dbReference type="Proteomes" id="UP001165143">
    <property type="component" value="Unassembled WGS sequence"/>
</dbReference>
<name>A0A9W6UTT3_9ACTN</name>
<dbReference type="EMBL" id="BSRX01000082">
    <property type="protein sequence ID" value="GLW59442.1"/>
    <property type="molecule type" value="Genomic_DNA"/>
</dbReference>
<organism evidence="1 2">
    <name type="scientific">Kitasatospora phosalacinea</name>
    <dbReference type="NCBI Taxonomy" id="2065"/>
    <lineage>
        <taxon>Bacteria</taxon>
        <taxon>Bacillati</taxon>
        <taxon>Actinomycetota</taxon>
        <taxon>Actinomycetes</taxon>
        <taxon>Kitasatosporales</taxon>
        <taxon>Streptomycetaceae</taxon>
        <taxon>Kitasatospora</taxon>
    </lineage>
</organism>
<evidence type="ECO:0000313" key="1">
    <source>
        <dbReference type="EMBL" id="GLW59442.1"/>
    </source>
</evidence>
<proteinExistence type="predicted"/>
<dbReference type="RefSeq" id="WP_285681078.1">
    <property type="nucleotide sequence ID" value="NZ_BSRX01000082.1"/>
</dbReference>
<dbReference type="AlphaFoldDB" id="A0A9W6UTT3"/>
<evidence type="ECO:0000313" key="2">
    <source>
        <dbReference type="Proteomes" id="UP001165143"/>
    </source>
</evidence>